<dbReference type="PANTHER" id="PTHR11158">
    <property type="entry name" value="MSF1/PX19 RELATED"/>
    <property type="match status" value="1"/>
</dbReference>
<evidence type="ECO:0000256" key="1">
    <source>
        <dbReference type="SAM" id="MobiDB-lite"/>
    </source>
</evidence>
<feature type="region of interest" description="Disordered" evidence="1">
    <location>
        <begin position="175"/>
        <end position="212"/>
    </location>
</feature>
<reference evidence="3" key="2">
    <citation type="submission" date="2009-03" db="EMBL/GenBank/DDBJ databases">
        <authorList>
            <person name="Gang L."/>
        </authorList>
    </citation>
    <scope>NUCLEOTIDE SEQUENCE</scope>
    <source>
        <strain evidence="3">Anhui</strain>
    </source>
</reference>
<evidence type="ECO:0000313" key="3">
    <source>
        <dbReference type="EMBL" id="CAX70935.1"/>
    </source>
</evidence>
<feature type="compositionally biased region" description="Polar residues" evidence="1">
    <location>
        <begin position="175"/>
        <end position="194"/>
    </location>
</feature>
<organism evidence="3">
    <name type="scientific">Schistosoma japonicum</name>
    <name type="common">Blood fluke</name>
    <dbReference type="NCBI Taxonomy" id="6182"/>
    <lineage>
        <taxon>Eukaryota</taxon>
        <taxon>Metazoa</taxon>
        <taxon>Spiralia</taxon>
        <taxon>Lophotrochozoa</taxon>
        <taxon>Platyhelminthes</taxon>
        <taxon>Trematoda</taxon>
        <taxon>Digenea</taxon>
        <taxon>Strigeidida</taxon>
        <taxon>Schistosomatoidea</taxon>
        <taxon>Schistosomatidae</taxon>
        <taxon>Schistosoma</taxon>
    </lineage>
</organism>
<dbReference type="InterPro" id="IPR037365">
    <property type="entry name" value="Slowmo/Ups"/>
</dbReference>
<dbReference type="GO" id="GO:0005758">
    <property type="term" value="C:mitochondrial intermembrane space"/>
    <property type="evidence" value="ECO:0007669"/>
    <property type="project" value="InterPro"/>
</dbReference>
<dbReference type="EMBL" id="FN315203">
    <property type="protein sequence ID" value="CAX70935.1"/>
    <property type="molecule type" value="mRNA"/>
</dbReference>
<reference evidence="3" key="1">
    <citation type="journal article" date="2009" name="Nature">
        <title>The Schistosoma japonicum genome reveals features of host-parasite interplay.</title>
        <authorList>
            <person name="Liu F."/>
            <person name="Zhou Y."/>
            <person name="Wang Z.Q."/>
            <person name="Lu G."/>
            <person name="Zheng H."/>
            <person name="Brindley P.J."/>
            <person name="McManus D.P."/>
            <person name="Blair D."/>
            <person name="Zhang Q.H."/>
            <person name="Zhong Y."/>
            <person name="Wang S."/>
            <person name="Han Z.G."/>
            <person name="Chen Z."/>
        </authorList>
    </citation>
    <scope>NUCLEOTIDE SEQUENCE</scope>
    <source>
        <strain evidence="3">Anhui</strain>
    </source>
</reference>
<dbReference type="Pfam" id="PF04707">
    <property type="entry name" value="PRELI"/>
    <property type="match status" value="1"/>
</dbReference>
<protein>
    <submittedName>
        <fullName evidence="3">Px19-like protein</fullName>
    </submittedName>
</protein>
<name>C1L8A7_SCHJA</name>
<sequence length="212" mass="24152">MTVHLTQYLSFPWEFVSSLFWKRYPNPHARHVLSVDVLERYLLPNGKLYTKRLVIKKISRRIPSWLLKYFPGGQVPVVEESIIDVNTKRIDVVSTNFGHYKKYLSVGEYSSLVSSNDNSVTKVSRVLSLESSLKGFLRSALMKTSQTYYHSSSNDTYLGYLHVCNKYSSIANSQEQHSSVNEASKSSTKMSNTHGTREYTSKLPHVVMAESG</sequence>
<accession>C1L8A7</accession>
<dbReference type="AlphaFoldDB" id="C1L8A7"/>
<proteinExistence type="evidence at transcript level"/>
<evidence type="ECO:0000259" key="2">
    <source>
        <dbReference type="PROSITE" id="PS50904"/>
    </source>
</evidence>
<dbReference type="InterPro" id="IPR006797">
    <property type="entry name" value="PRELI/MSF1_dom"/>
</dbReference>
<dbReference type="PROSITE" id="PS50904">
    <property type="entry name" value="PRELI_MSF1"/>
    <property type="match status" value="1"/>
</dbReference>
<feature type="domain" description="PRELI/MSF1" evidence="2">
    <location>
        <begin position="1"/>
        <end position="172"/>
    </location>
</feature>